<sequence>MFILKLTLLLTVMHGGTTFEGGHHVAIFLTAQECMEAIPSEIDKLMAVANGTMLKLNKPIRAVVIGGCRAPIFLRSVRRPPVSSGG</sequence>
<organism evidence="1 2">
    <name type="scientific">Candidatus Kaiserbacteria bacterium RIFCSPHIGHO2_02_FULL_55_25</name>
    <dbReference type="NCBI Taxonomy" id="1798498"/>
    <lineage>
        <taxon>Bacteria</taxon>
        <taxon>Candidatus Kaiseribacteriota</taxon>
    </lineage>
</organism>
<accession>A0A1F6EAS6</accession>
<dbReference type="Proteomes" id="UP000176914">
    <property type="component" value="Unassembled WGS sequence"/>
</dbReference>
<dbReference type="AlphaFoldDB" id="A0A1F6EAS6"/>
<proteinExistence type="predicted"/>
<reference evidence="1 2" key="1">
    <citation type="journal article" date="2016" name="Nat. Commun.">
        <title>Thousands of microbial genomes shed light on interconnected biogeochemical processes in an aquifer system.</title>
        <authorList>
            <person name="Anantharaman K."/>
            <person name="Brown C.T."/>
            <person name="Hug L.A."/>
            <person name="Sharon I."/>
            <person name="Castelle C.J."/>
            <person name="Probst A.J."/>
            <person name="Thomas B.C."/>
            <person name="Singh A."/>
            <person name="Wilkins M.J."/>
            <person name="Karaoz U."/>
            <person name="Brodie E.L."/>
            <person name="Williams K.H."/>
            <person name="Hubbard S.S."/>
            <person name="Banfield J.F."/>
        </authorList>
    </citation>
    <scope>NUCLEOTIDE SEQUENCE [LARGE SCALE GENOMIC DNA]</scope>
</reference>
<dbReference type="EMBL" id="MFLL01000001">
    <property type="protein sequence ID" value="OGG70766.1"/>
    <property type="molecule type" value="Genomic_DNA"/>
</dbReference>
<comment type="caution">
    <text evidence="1">The sequence shown here is derived from an EMBL/GenBank/DDBJ whole genome shotgun (WGS) entry which is preliminary data.</text>
</comment>
<protein>
    <submittedName>
        <fullName evidence="1">Uncharacterized protein</fullName>
    </submittedName>
</protein>
<gene>
    <name evidence="1" type="ORF">A3C20_04570</name>
</gene>
<evidence type="ECO:0000313" key="1">
    <source>
        <dbReference type="EMBL" id="OGG70766.1"/>
    </source>
</evidence>
<evidence type="ECO:0000313" key="2">
    <source>
        <dbReference type="Proteomes" id="UP000176914"/>
    </source>
</evidence>
<name>A0A1F6EAS6_9BACT</name>